<name>A0ABU6DYD9_9GAMM</name>
<evidence type="ECO:0000256" key="1">
    <source>
        <dbReference type="ARBA" id="ARBA00001974"/>
    </source>
</evidence>
<evidence type="ECO:0000256" key="4">
    <source>
        <dbReference type="ARBA" id="ARBA00022827"/>
    </source>
</evidence>
<dbReference type="InterPro" id="IPR000172">
    <property type="entry name" value="GMC_OxRdtase_N"/>
</dbReference>
<evidence type="ECO:0000256" key="2">
    <source>
        <dbReference type="ARBA" id="ARBA00010790"/>
    </source>
</evidence>
<reference evidence="8 9" key="1">
    <citation type="submission" date="2019-08" db="EMBL/GenBank/DDBJ databases">
        <title>Five species of Acinetobacter isolated from floral nectar and animal pollinators.</title>
        <authorList>
            <person name="Hendry T.A."/>
        </authorList>
    </citation>
    <scope>NUCLEOTIDE SEQUENCE [LARGE SCALE GENOMIC DNA]</scope>
    <source>
        <strain evidence="8 9">MD18.27</strain>
    </source>
</reference>
<dbReference type="PANTHER" id="PTHR11552">
    <property type="entry name" value="GLUCOSE-METHANOL-CHOLINE GMC OXIDOREDUCTASE"/>
    <property type="match status" value="1"/>
</dbReference>
<dbReference type="RefSeq" id="WP_325776307.1">
    <property type="nucleotide sequence ID" value="NZ_VTDN01000020.1"/>
</dbReference>
<evidence type="ECO:0000259" key="7">
    <source>
        <dbReference type="PROSITE" id="PS00624"/>
    </source>
</evidence>
<dbReference type="Pfam" id="PF00732">
    <property type="entry name" value="GMC_oxred_N"/>
    <property type="match status" value="1"/>
</dbReference>
<dbReference type="Proteomes" id="UP001339883">
    <property type="component" value="Unassembled WGS sequence"/>
</dbReference>
<feature type="non-terminal residue" evidence="8">
    <location>
        <position position="355"/>
    </location>
</feature>
<gene>
    <name evidence="8" type="ORF">I2F25_12815</name>
</gene>
<evidence type="ECO:0000313" key="9">
    <source>
        <dbReference type="Proteomes" id="UP001339883"/>
    </source>
</evidence>
<protein>
    <submittedName>
        <fullName evidence="8">GMC family oxidoreductase N-terminal domain-containing protein</fullName>
    </submittedName>
</protein>
<evidence type="ECO:0000256" key="3">
    <source>
        <dbReference type="ARBA" id="ARBA00022630"/>
    </source>
</evidence>
<proteinExistence type="inferred from homology"/>
<dbReference type="EMBL" id="VTDN01000020">
    <property type="protein sequence ID" value="MEB5477907.1"/>
    <property type="molecule type" value="Genomic_DNA"/>
</dbReference>
<comment type="cofactor">
    <cofactor evidence="1">
        <name>FAD</name>
        <dbReference type="ChEBI" id="CHEBI:57692"/>
    </cofactor>
</comment>
<comment type="caution">
    <text evidence="8">The sequence shown here is derived from an EMBL/GenBank/DDBJ whole genome shotgun (WGS) entry which is preliminary data.</text>
</comment>
<accession>A0ABU6DYD9</accession>
<evidence type="ECO:0000313" key="8">
    <source>
        <dbReference type="EMBL" id="MEB5477907.1"/>
    </source>
</evidence>
<evidence type="ECO:0000259" key="6">
    <source>
        <dbReference type="PROSITE" id="PS00623"/>
    </source>
</evidence>
<comment type="similarity">
    <text evidence="2 5">Belongs to the GMC oxidoreductase family.</text>
</comment>
<keyword evidence="3 5" id="KW-0285">Flavoprotein</keyword>
<dbReference type="PROSITE" id="PS51257">
    <property type="entry name" value="PROKAR_LIPOPROTEIN"/>
    <property type="match status" value="1"/>
</dbReference>
<organism evidence="8 9">
    <name type="scientific">Acinetobacter pollinis</name>
    <dbReference type="NCBI Taxonomy" id="2605270"/>
    <lineage>
        <taxon>Bacteria</taxon>
        <taxon>Pseudomonadati</taxon>
        <taxon>Pseudomonadota</taxon>
        <taxon>Gammaproteobacteria</taxon>
        <taxon>Moraxellales</taxon>
        <taxon>Moraxellaceae</taxon>
        <taxon>Acinetobacter</taxon>
    </lineage>
</organism>
<sequence>MKNDYDVIVVGAGAAGCVVAGYLSKHTNLSIAVIEAGGNDQDMMIHIPAGYSKILEKDKHVWKYETTPQHGTVRRFRMGKVLGGGTSINAMCYVRGQKRDFDAWQSSVGNTGDWSYETMWNAFIEQEKSDTFHNKHHGINGHLAVQFPHGINILNQYCMKAFQEYGLPYNPDYNSDKQIGVSPVQMNIDHQKRCSAITAHLRTHIESGRVEILSERIVSKVIMDGNKALGVELISGETKTELYAKHIILSAGAVQTPKVLMHSGIGPKSELDKFNIQMHIHLPGVGENFHDHPIIPISTYVKGTLGYQRYASGVGALSAGVRYMLTQDGPASSNGIETVSYWNPENFELEPTVQC</sequence>
<dbReference type="Gene3D" id="3.30.560.10">
    <property type="entry name" value="Glucose Oxidase, domain 3"/>
    <property type="match status" value="1"/>
</dbReference>
<dbReference type="SUPFAM" id="SSF51905">
    <property type="entry name" value="FAD/NAD(P)-binding domain"/>
    <property type="match status" value="1"/>
</dbReference>
<evidence type="ECO:0000256" key="5">
    <source>
        <dbReference type="RuleBase" id="RU003968"/>
    </source>
</evidence>
<dbReference type="PROSITE" id="PS00623">
    <property type="entry name" value="GMC_OXRED_1"/>
    <property type="match status" value="1"/>
</dbReference>
<dbReference type="InterPro" id="IPR012132">
    <property type="entry name" value="GMC_OxRdtase"/>
</dbReference>
<keyword evidence="9" id="KW-1185">Reference proteome</keyword>
<dbReference type="InterPro" id="IPR036188">
    <property type="entry name" value="FAD/NAD-bd_sf"/>
</dbReference>
<dbReference type="PANTHER" id="PTHR11552:SF147">
    <property type="entry name" value="CHOLINE DEHYDROGENASE, MITOCHONDRIAL"/>
    <property type="match status" value="1"/>
</dbReference>
<keyword evidence="4 5" id="KW-0274">FAD</keyword>
<dbReference type="PROSITE" id="PS00624">
    <property type="entry name" value="GMC_OXRED_2"/>
    <property type="match status" value="1"/>
</dbReference>
<dbReference type="Gene3D" id="3.50.50.60">
    <property type="entry name" value="FAD/NAD(P)-binding domain"/>
    <property type="match status" value="1"/>
</dbReference>
<feature type="domain" description="Glucose-methanol-choline oxidoreductase N-terminal" evidence="6">
    <location>
        <begin position="79"/>
        <end position="102"/>
    </location>
</feature>
<feature type="domain" description="Glucose-methanol-choline oxidoreductase N-terminal" evidence="7">
    <location>
        <begin position="252"/>
        <end position="266"/>
    </location>
</feature>